<evidence type="ECO:0000259" key="4">
    <source>
        <dbReference type="PROSITE" id="PS51387"/>
    </source>
</evidence>
<dbReference type="EC" id="1.17.1.5" evidence="5"/>
<dbReference type="InterPro" id="IPR005107">
    <property type="entry name" value="CO_DH_flav_C"/>
</dbReference>
<dbReference type="SUPFAM" id="SSF56176">
    <property type="entry name" value="FAD-binding/transporter-associated domain-like"/>
    <property type="match status" value="1"/>
</dbReference>
<evidence type="ECO:0000256" key="3">
    <source>
        <dbReference type="ARBA" id="ARBA00023002"/>
    </source>
</evidence>
<dbReference type="InterPro" id="IPR016167">
    <property type="entry name" value="FAD-bd_PCMH_sub1"/>
</dbReference>
<dbReference type="InterPro" id="IPR016169">
    <property type="entry name" value="FAD-bd_PCMH_sub2"/>
</dbReference>
<protein>
    <submittedName>
        <fullName evidence="5">Nicotinate dehydrogenase FAD-subunit</fullName>
        <ecNumber evidence="5">1.17.1.5</ecNumber>
    </submittedName>
</protein>
<dbReference type="Pfam" id="PF00941">
    <property type="entry name" value="FAD_binding_5"/>
    <property type="match status" value="1"/>
</dbReference>
<dbReference type="InterPro" id="IPR036318">
    <property type="entry name" value="FAD-bd_PCMH-like_sf"/>
</dbReference>
<dbReference type="PANTHER" id="PTHR42659">
    <property type="entry name" value="XANTHINE DEHYDROGENASE SUBUNIT C-RELATED"/>
    <property type="match status" value="1"/>
</dbReference>
<sequence length="292" mass="31184">METNYYHPRELEEAAALLEEQEGAVLVNGGSDIILSISAGKITPTGIIDIRGIKSMNTITDDGQYVHIGGNVTYRQMQDSPVCGRIGGLARAAGSVGSPVIRMVATPAGNIATAAPSADCASMMLALDTELVLVSVRGERIVRQKDIYLGAYKTDIQSNEIIKEMRFPSPGPDKGSGYARFSRRKSQDIAKVIAGAVVTVDKKGRCLSAVISLGALNATAVLAPSIGERIKGLGRDEAIQLALKFFPQEAGLRESYFKRYKEETTCNAIAEALDMAFAETERGDLCYACGSL</sequence>
<name>A0A6N2XU17_9FIRM</name>
<dbReference type="Gene3D" id="3.30.465.10">
    <property type="match status" value="1"/>
</dbReference>
<dbReference type="AlphaFoldDB" id="A0A6N2XU17"/>
<dbReference type="EMBL" id="CACRTF010000032">
    <property type="protein sequence ID" value="VYT57513.1"/>
    <property type="molecule type" value="Genomic_DNA"/>
</dbReference>
<gene>
    <name evidence="5" type="primary">ndhF_1</name>
    <name evidence="5" type="ORF">CBLFYP116_00575</name>
</gene>
<dbReference type="InterPro" id="IPR016166">
    <property type="entry name" value="FAD-bd_PCMH"/>
</dbReference>
<dbReference type="SUPFAM" id="SSF55447">
    <property type="entry name" value="CO dehydrogenase flavoprotein C-terminal domain-like"/>
    <property type="match status" value="1"/>
</dbReference>
<dbReference type="Gene3D" id="3.30.43.10">
    <property type="entry name" value="Uridine Diphospho-n-acetylenolpyruvylglucosamine Reductase, domain 2"/>
    <property type="match status" value="1"/>
</dbReference>
<evidence type="ECO:0000313" key="5">
    <source>
        <dbReference type="EMBL" id="VYT57513.1"/>
    </source>
</evidence>
<keyword evidence="3 5" id="KW-0560">Oxidoreductase</keyword>
<dbReference type="GeneID" id="23111332"/>
<evidence type="ECO:0000256" key="1">
    <source>
        <dbReference type="ARBA" id="ARBA00022630"/>
    </source>
</evidence>
<organism evidence="5">
    <name type="scientific">Enterocloster bolteae</name>
    <dbReference type="NCBI Taxonomy" id="208479"/>
    <lineage>
        <taxon>Bacteria</taxon>
        <taxon>Bacillati</taxon>
        <taxon>Bacillota</taxon>
        <taxon>Clostridia</taxon>
        <taxon>Lachnospirales</taxon>
        <taxon>Lachnospiraceae</taxon>
        <taxon>Enterocloster</taxon>
    </lineage>
</organism>
<evidence type="ECO:0000256" key="2">
    <source>
        <dbReference type="ARBA" id="ARBA00022827"/>
    </source>
</evidence>
<reference evidence="5" key="1">
    <citation type="submission" date="2019-11" db="EMBL/GenBank/DDBJ databases">
        <authorList>
            <person name="Feng L."/>
        </authorList>
    </citation>
    <scope>NUCLEOTIDE SEQUENCE</scope>
    <source>
        <strain evidence="5">CbolteaeLFYP116</strain>
    </source>
</reference>
<dbReference type="SMART" id="SM01092">
    <property type="entry name" value="CO_deh_flav_C"/>
    <property type="match status" value="1"/>
</dbReference>
<dbReference type="InterPro" id="IPR002346">
    <property type="entry name" value="Mopterin_DH_FAD-bd"/>
</dbReference>
<dbReference type="GO" id="GO:0050138">
    <property type="term" value="F:nicotinate dehydrogenase activity"/>
    <property type="evidence" value="ECO:0007669"/>
    <property type="project" value="UniProtKB-EC"/>
</dbReference>
<dbReference type="Gene3D" id="3.30.390.50">
    <property type="entry name" value="CO dehydrogenase flavoprotein, C-terminal domain"/>
    <property type="match status" value="1"/>
</dbReference>
<accession>A0A6N2XU17</accession>
<dbReference type="Pfam" id="PF03450">
    <property type="entry name" value="CO_deh_flav_C"/>
    <property type="match status" value="1"/>
</dbReference>
<dbReference type="InterPro" id="IPR036683">
    <property type="entry name" value="CO_DH_flav_C_dom_sf"/>
</dbReference>
<proteinExistence type="predicted"/>
<dbReference type="RefSeq" id="WP_002573893.1">
    <property type="nucleotide sequence ID" value="NZ_BAABZS010000001.1"/>
</dbReference>
<dbReference type="GO" id="GO:0071949">
    <property type="term" value="F:FAD binding"/>
    <property type="evidence" value="ECO:0007669"/>
    <property type="project" value="InterPro"/>
</dbReference>
<dbReference type="PANTHER" id="PTHR42659:SF2">
    <property type="entry name" value="XANTHINE DEHYDROGENASE SUBUNIT C-RELATED"/>
    <property type="match status" value="1"/>
</dbReference>
<dbReference type="PROSITE" id="PS51387">
    <property type="entry name" value="FAD_PCMH"/>
    <property type="match status" value="1"/>
</dbReference>
<feature type="domain" description="FAD-binding PCMH-type" evidence="4">
    <location>
        <begin position="1"/>
        <end position="172"/>
    </location>
</feature>
<dbReference type="InterPro" id="IPR051312">
    <property type="entry name" value="Diverse_Substr_Oxidored"/>
</dbReference>
<keyword evidence="1" id="KW-0285">Flavoprotein</keyword>
<keyword evidence="2" id="KW-0274">FAD</keyword>